<dbReference type="GO" id="GO:0008745">
    <property type="term" value="F:N-acetylmuramoyl-L-alanine amidase activity"/>
    <property type="evidence" value="ECO:0007669"/>
    <property type="project" value="InterPro"/>
</dbReference>
<dbReference type="AlphaFoldDB" id="A0A8J3BAS0"/>
<dbReference type="SUPFAM" id="SSF55846">
    <property type="entry name" value="N-acetylmuramoyl-L-alanine amidase-like"/>
    <property type="match status" value="1"/>
</dbReference>
<evidence type="ECO:0000313" key="5">
    <source>
        <dbReference type="EMBL" id="GGK05523.1"/>
    </source>
</evidence>
<reference evidence="5" key="2">
    <citation type="submission" date="2020-09" db="EMBL/GenBank/DDBJ databases">
        <authorList>
            <person name="Sun Q."/>
            <person name="Ohkuma M."/>
        </authorList>
    </citation>
    <scope>NUCLEOTIDE SEQUENCE</scope>
    <source>
        <strain evidence="5">JCM 3090</strain>
    </source>
</reference>
<evidence type="ECO:0000313" key="6">
    <source>
        <dbReference type="Proteomes" id="UP000649739"/>
    </source>
</evidence>
<dbReference type="RefSeq" id="WP_189171667.1">
    <property type="nucleotide sequence ID" value="NZ_BMQB01000010.1"/>
</dbReference>
<keyword evidence="3" id="KW-1133">Transmembrane helix</keyword>
<dbReference type="Gene3D" id="2.130.10.130">
    <property type="entry name" value="Integrin alpha, N-terminal"/>
    <property type="match status" value="1"/>
</dbReference>
<evidence type="ECO:0000259" key="4">
    <source>
        <dbReference type="SMART" id="SM00701"/>
    </source>
</evidence>
<evidence type="ECO:0000256" key="2">
    <source>
        <dbReference type="SAM" id="MobiDB-lite"/>
    </source>
</evidence>
<proteinExistence type="inferred from homology"/>
<organism evidence="5 6">
    <name type="scientific">Pilimelia anulata</name>
    <dbReference type="NCBI Taxonomy" id="53371"/>
    <lineage>
        <taxon>Bacteria</taxon>
        <taxon>Bacillati</taxon>
        <taxon>Actinomycetota</taxon>
        <taxon>Actinomycetes</taxon>
        <taxon>Micromonosporales</taxon>
        <taxon>Micromonosporaceae</taxon>
        <taxon>Pilimelia</taxon>
    </lineage>
</organism>
<feature type="domain" description="Peptidoglycan recognition protein family" evidence="4">
    <location>
        <begin position="265"/>
        <end position="414"/>
    </location>
</feature>
<dbReference type="InterPro" id="IPR036505">
    <property type="entry name" value="Amidase/PGRP_sf"/>
</dbReference>
<dbReference type="GO" id="GO:0009253">
    <property type="term" value="P:peptidoglycan catabolic process"/>
    <property type="evidence" value="ECO:0007669"/>
    <property type="project" value="InterPro"/>
</dbReference>
<dbReference type="InterPro" id="IPR006619">
    <property type="entry name" value="PGRP_domain_met/bac"/>
</dbReference>
<keyword evidence="3" id="KW-0472">Membrane</keyword>
<dbReference type="CDD" id="cd06583">
    <property type="entry name" value="PGRP"/>
    <property type="match status" value="1"/>
</dbReference>
<keyword evidence="6" id="KW-1185">Reference proteome</keyword>
<dbReference type="EMBL" id="BMQB01000010">
    <property type="protein sequence ID" value="GGK05523.1"/>
    <property type="molecule type" value="Genomic_DNA"/>
</dbReference>
<accession>A0A8J3BAS0</accession>
<reference evidence="5" key="1">
    <citation type="journal article" date="2014" name="Int. J. Syst. Evol. Microbiol.">
        <title>Complete genome sequence of Corynebacterium casei LMG S-19264T (=DSM 44701T), isolated from a smear-ripened cheese.</title>
        <authorList>
            <consortium name="US DOE Joint Genome Institute (JGI-PGF)"/>
            <person name="Walter F."/>
            <person name="Albersmeier A."/>
            <person name="Kalinowski J."/>
            <person name="Ruckert C."/>
        </authorList>
    </citation>
    <scope>NUCLEOTIDE SEQUENCE</scope>
    <source>
        <strain evidence="5">JCM 3090</strain>
    </source>
</reference>
<dbReference type="InterPro" id="IPR002502">
    <property type="entry name" value="Amidase_domain"/>
</dbReference>
<dbReference type="GO" id="GO:0008270">
    <property type="term" value="F:zinc ion binding"/>
    <property type="evidence" value="ECO:0007669"/>
    <property type="project" value="InterPro"/>
</dbReference>
<dbReference type="PANTHER" id="PTHR11022:SF41">
    <property type="entry name" value="PEPTIDOGLYCAN-RECOGNITION PROTEIN LC-RELATED"/>
    <property type="match status" value="1"/>
</dbReference>
<dbReference type="SMART" id="SM00701">
    <property type="entry name" value="PGRP"/>
    <property type="match status" value="1"/>
</dbReference>
<sequence>MRTKRPYRWSEPARPRAAGHRIAVWTMVPTALLGAGVVAGLGAPATPRYGMVRTPEGTPAAPDRPAGAVRLALGDFARPAAGARSLRTLPPGARLSPEAEPPAGTAAAPRTLTVRRDRTAGFAALGVTWRAGAPATVSVAARVRRAGGWTGWRSVATGEAGRDGGGAAVRDGAEMQWWGPSTGVELAVTALGPVTPRDVTVDLIDPGRRAADAAATTPDPLPPTIPAAAGGTAAGDLAAGRRDGRGLRLVATQVAPYLRPRVPMPTVRRRSAWGADPRKMSWTPELLPAVRAGAIHHTATANGYTPGQVPAILRSIYHFHAVSRGWGDIGYNVLVDRFGRLWEGRTGGLAASVIGGHTGGFNSYVEGVSMIGTFSSVAVGRPVIESISQYLAWKFTIGPNFDPRGRVRLVGGGFSSRWPPGTAITVPRIFPHRQTNKTECPGNRGVAALPAIRTRTASIMGVWANPLRTRARVSVFRPSTGEWFVRGITGPLVRGAVGYTPVPADYDGDGTTDLAVYKPATRTWLIWQSRSRTLRRVILGGVGQLPAPADVNGDGVTEPMVFAPRTGMWRRVGAAPVRWGGAADDVPVPADYTGDGRADLAVFRPGSRTWYVARGAGVAFGTVGDRPAPADYNGDGRVDFGAWTPATDRVKLRVTPARELVLPAGDTPLWGQYNGDLIADPLSWGVHAGAARFQYRNRFSWPYGRRHDIPLALV</sequence>
<dbReference type="PANTHER" id="PTHR11022">
    <property type="entry name" value="PEPTIDOGLYCAN RECOGNITION PROTEIN"/>
    <property type="match status" value="1"/>
</dbReference>
<feature type="region of interest" description="Disordered" evidence="2">
    <location>
        <begin position="83"/>
        <end position="109"/>
    </location>
</feature>
<dbReference type="InterPro" id="IPR015510">
    <property type="entry name" value="PGRP"/>
</dbReference>
<name>A0A8J3BAS0_9ACTN</name>
<dbReference type="Gene3D" id="3.40.80.10">
    <property type="entry name" value="Peptidoglycan recognition protein-like"/>
    <property type="match status" value="1"/>
</dbReference>
<feature type="region of interest" description="Disordered" evidence="2">
    <location>
        <begin position="212"/>
        <end position="232"/>
    </location>
</feature>
<comment type="caution">
    <text evidence="5">The sequence shown here is derived from an EMBL/GenBank/DDBJ whole genome shotgun (WGS) entry which is preliminary data.</text>
</comment>
<protein>
    <recommendedName>
        <fullName evidence="4">Peptidoglycan recognition protein family domain-containing protein</fullName>
    </recommendedName>
</protein>
<feature type="transmembrane region" description="Helical" evidence="3">
    <location>
        <begin position="21"/>
        <end position="43"/>
    </location>
</feature>
<evidence type="ECO:0000256" key="3">
    <source>
        <dbReference type="SAM" id="Phobius"/>
    </source>
</evidence>
<dbReference type="Proteomes" id="UP000649739">
    <property type="component" value="Unassembled WGS sequence"/>
</dbReference>
<dbReference type="SUPFAM" id="SSF69318">
    <property type="entry name" value="Integrin alpha N-terminal domain"/>
    <property type="match status" value="1"/>
</dbReference>
<dbReference type="InterPro" id="IPR028994">
    <property type="entry name" value="Integrin_alpha_N"/>
</dbReference>
<dbReference type="Pfam" id="PF01510">
    <property type="entry name" value="Amidase_2"/>
    <property type="match status" value="1"/>
</dbReference>
<gene>
    <name evidence="5" type="ORF">GCM10010123_39260</name>
</gene>
<evidence type="ECO:0000256" key="1">
    <source>
        <dbReference type="ARBA" id="ARBA00007553"/>
    </source>
</evidence>
<keyword evidence="3" id="KW-0812">Transmembrane</keyword>
<comment type="similarity">
    <text evidence="1">Belongs to the N-acetylmuramoyl-L-alanine amidase 2 family.</text>
</comment>